<keyword evidence="1" id="KW-0802">TPR repeat</keyword>
<evidence type="ECO:0000256" key="3">
    <source>
        <dbReference type="SAM" id="SignalP"/>
    </source>
</evidence>
<gene>
    <name evidence="4" type="ORF">GJ700_29535</name>
</gene>
<dbReference type="RefSeq" id="WP_154380803.1">
    <property type="nucleotide sequence ID" value="NZ_WKJJ01000024.1"/>
</dbReference>
<dbReference type="Gene3D" id="1.25.40.10">
    <property type="entry name" value="Tetratricopeptide repeat domain"/>
    <property type="match status" value="1"/>
</dbReference>
<proteinExistence type="predicted"/>
<dbReference type="SUPFAM" id="SSF48452">
    <property type="entry name" value="TPR-like"/>
    <property type="match status" value="1"/>
</dbReference>
<dbReference type="EMBL" id="WKJJ01000024">
    <property type="protein sequence ID" value="MRV75862.1"/>
    <property type="molecule type" value="Genomic_DNA"/>
</dbReference>
<feature type="signal peptide" evidence="3">
    <location>
        <begin position="1"/>
        <end position="22"/>
    </location>
</feature>
<accession>A0A7X2IU60</accession>
<organism evidence="4 5">
    <name type="scientific">Pseudoduganella rivuli</name>
    <dbReference type="NCBI Taxonomy" id="2666085"/>
    <lineage>
        <taxon>Bacteria</taxon>
        <taxon>Pseudomonadati</taxon>
        <taxon>Pseudomonadota</taxon>
        <taxon>Betaproteobacteria</taxon>
        <taxon>Burkholderiales</taxon>
        <taxon>Oxalobacteraceae</taxon>
        <taxon>Telluria group</taxon>
        <taxon>Pseudoduganella</taxon>
    </lineage>
</organism>
<evidence type="ECO:0000313" key="5">
    <source>
        <dbReference type="Proteomes" id="UP000446768"/>
    </source>
</evidence>
<feature type="chain" id="PRO_5030607930" evidence="3">
    <location>
        <begin position="23"/>
        <end position="247"/>
    </location>
</feature>
<protein>
    <submittedName>
        <fullName evidence="4">Tetratricopeptide repeat protein</fullName>
    </submittedName>
</protein>
<evidence type="ECO:0000256" key="1">
    <source>
        <dbReference type="PROSITE-ProRule" id="PRU00339"/>
    </source>
</evidence>
<evidence type="ECO:0000313" key="4">
    <source>
        <dbReference type="EMBL" id="MRV75862.1"/>
    </source>
</evidence>
<reference evidence="4 5" key="1">
    <citation type="submission" date="2019-11" db="EMBL/GenBank/DDBJ databases">
        <title>Novel species isolated from a subtropical stream in China.</title>
        <authorList>
            <person name="Lu H."/>
        </authorList>
    </citation>
    <scope>NUCLEOTIDE SEQUENCE [LARGE SCALE GENOMIC DNA]</scope>
    <source>
        <strain evidence="4 5">FT92W</strain>
    </source>
</reference>
<comment type="caution">
    <text evidence="4">The sequence shown here is derived from an EMBL/GenBank/DDBJ whole genome shotgun (WGS) entry which is preliminary data.</text>
</comment>
<dbReference type="Pfam" id="PF13414">
    <property type="entry name" value="TPR_11"/>
    <property type="match status" value="1"/>
</dbReference>
<feature type="region of interest" description="Disordered" evidence="2">
    <location>
        <begin position="208"/>
        <end position="247"/>
    </location>
</feature>
<name>A0A7X2IU60_9BURK</name>
<dbReference type="PROSITE" id="PS50005">
    <property type="entry name" value="TPR"/>
    <property type="match status" value="1"/>
</dbReference>
<feature type="compositionally biased region" description="Pro residues" evidence="2">
    <location>
        <begin position="232"/>
        <end position="247"/>
    </location>
</feature>
<dbReference type="InterPro" id="IPR011990">
    <property type="entry name" value="TPR-like_helical_dom_sf"/>
</dbReference>
<evidence type="ECO:0000256" key="2">
    <source>
        <dbReference type="SAM" id="MobiDB-lite"/>
    </source>
</evidence>
<keyword evidence="5" id="KW-1185">Reference proteome</keyword>
<sequence>MKCLPALAAVCLLATAAAPALAAAPKICGVFDDPAALSDYRKGRTEFAAKLAQVERSSFPSDVESGAAGLAGAGALEATLAAFPNHAPALNALTRLALKEKRARLPGMKYPVECYYDRAQRFAPDDAAVYASYATFLYGLGLNDKAVEMYLRAVELDGRNAVIQYNLGLAYFKLSNFELANKYAQRAYNAGFPLPGLRTMLQNAGKWRPMPDEVMPPAPVPEGAEPDTEPVEPLPSLPPGPAPQVKE</sequence>
<dbReference type="InterPro" id="IPR019734">
    <property type="entry name" value="TPR_rpt"/>
</dbReference>
<feature type="repeat" description="TPR" evidence="1">
    <location>
        <begin position="127"/>
        <end position="160"/>
    </location>
</feature>
<dbReference type="AlphaFoldDB" id="A0A7X2IU60"/>
<dbReference type="Proteomes" id="UP000446768">
    <property type="component" value="Unassembled WGS sequence"/>
</dbReference>
<keyword evidence="3" id="KW-0732">Signal</keyword>